<reference evidence="1" key="2">
    <citation type="submission" date="2020-05" db="UniProtKB">
        <authorList>
            <consortium name="EnsemblMetazoa"/>
        </authorList>
    </citation>
    <scope>IDENTIFICATION</scope>
    <source>
        <strain evidence="1">IAEA</strain>
    </source>
</reference>
<dbReference type="Proteomes" id="UP000091820">
    <property type="component" value="Unassembled WGS sequence"/>
</dbReference>
<proteinExistence type="predicted"/>
<keyword evidence="2" id="KW-1185">Reference proteome</keyword>
<evidence type="ECO:0000313" key="1">
    <source>
        <dbReference type="EnsemblMetazoa" id="GBRI014547-PA"/>
    </source>
</evidence>
<organism evidence="1 2">
    <name type="scientific">Glossina brevipalpis</name>
    <dbReference type="NCBI Taxonomy" id="37001"/>
    <lineage>
        <taxon>Eukaryota</taxon>
        <taxon>Metazoa</taxon>
        <taxon>Ecdysozoa</taxon>
        <taxon>Arthropoda</taxon>
        <taxon>Hexapoda</taxon>
        <taxon>Insecta</taxon>
        <taxon>Pterygota</taxon>
        <taxon>Neoptera</taxon>
        <taxon>Endopterygota</taxon>
        <taxon>Diptera</taxon>
        <taxon>Brachycera</taxon>
        <taxon>Muscomorpha</taxon>
        <taxon>Hippoboscoidea</taxon>
        <taxon>Glossinidae</taxon>
        <taxon>Glossina</taxon>
    </lineage>
</organism>
<sequence length="108" mass="11479">MASTVALPDLLSGICTGVVLLSLPASPLAVASHLCLYRCRLLFVCSVCSEGTRLLKMLPFFLEITSLTAGSAASWRNGDIGVSLPLEGLCRELESIEFVSCNSTDAER</sequence>
<evidence type="ECO:0000313" key="2">
    <source>
        <dbReference type="Proteomes" id="UP000091820"/>
    </source>
</evidence>
<dbReference type="AlphaFoldDB" id="A0A1A9WCK1"/>
<dbReference type="EnsemblMetazoa" id="GBRI014547-RA">
    <property type="protein sequence ID" value="GBRI014547-PA"/>
    <property type="gene ID" value="GBRI014547"/>
</dbReference>
<name>A0A1A9WCK1_9MUSC</name>
<dbReference type="VEuPathDB" id="VectorBase:GBRI014547"/>
<accession>A0A1A9WCK1</accession>
<protein>
    <submittedName>
        <fullName evidence="1">Uncharacterized protein</fullName>
    </submittedName>
</protein>
<reference evidence="2" key="1">
    <citation type="submission" date="2014-03" db="EMBL/GenBank/DDBJ databases">
        <authorList>
            <person name="Aksoy S."/>
            <person name="Warren W."/>
            <person name="Wilson R.K."/>
        </authorList>
    </citation>
    <scope>NUCLEOTIDE SEQUENCE [LARGE SCALE GENOMIC DNA]</scope>
    <source>
        <strain evidence="2">IAEA</strain>
    </source>
</reference>